<keyword evidence="2" id="KW-0812">Transmembrane</keyword>
<dbReference type="GO" id="GO:0005886">
    <property type="term" value="C:plasma membrane"/>
    <property type="evidence" value="ECO:0007669"/>
    <property type="project" value="InterPro"/>
</dbReference>
<dbReference type="GO" id="GO:0005509">
    <property type="term" value="F:calcium ion binding"/>
    <property type="evidence" value="ECO:0007669"/>
    <property type="project" value="UniProtKB-UniRule"/>
</dbReference>
<dbReference type="CDD" id="cd11304">
    <property type="entry name" value="Cadherin_repeat"/>
    <property type="match status" value="6"/>
</dbReference>
<evidence type="ECO:0000256" key="6">
    <source>
        <dbReference type="ARBA" id="ARBA00023136"/>
    </source>
</evidence>
<organism evidence="11 12">
    <name type="scientific">Brachionus plicatilis</name>
    <name type="common">Marine rotifer</name>
    <name type="synonym">Brachionus muelleri</name>
    <dbReference type="NCBI Taxonomy" id="10195"/>
    <lineage>
        <taxon>Eukaryota</taxon>
        <taxon>Metazoa</taxon>
        <taxon>Spiralia</taxon>
        <taxon>Gnathifera</taxon>
        <taxon>Rotifera</taxon>
        <taxon>Eurotatoria</taxon>
        <taxon>Monogononta</taxon>
        <taxon>Pseudotrocha</taxon>
        <taxon>Ploima</taxon>
        <taxon>Brachionidae</taxon>
        <taxon>Brachionus</taxon>
    </lineage>
</organism>
<evidence type="ECO:0000256" key="8">
    <source>
        <dbReference type="PROSITE-ProRule" id="PRU00043"/>
    </source>
</evidence>
<protein>
    <submittedName>
        <fullName evidence="11">Cadherin</fullName>
    </submittedName>
</protein>
<keyword evidence="7" id="KW-0325">Glycoprotein</keyword>
<comment type="caution">
    <text evidence="11">The sequence shown here is derived from an EMBL/GenBank/DDBJ whole genome shotgun (WGS) entry which is preliminary data.</text>
</comment>
<feature type="domain" description="Cadherin" evidence="10">
    <location>
        <begin position="237"/>
        <end position="343"/>
    </location>
</feature>
<dbReference type="OrthoDB" id="8961010at2759"/>
<keyword evidence="4 8" id="KW-0106">Calcium</keyword>
<dbReference type="PROSITE" id="PS00232">
    <property type="entry name" value="CADHERIN_1"/>
    <property type="match status" value="2"/>
</dbReference>
<evidence type="ECO:0000256" key="2">
    <source>
        <dbReference type="ARBA" id="ARBA00022692"/>
    </source>
</evidence>
<dbReference type="STRING" id="10195.A0A3M7PR87"/>
<evidence type="ECO:0000259" key="10">
    <source>
        <dbReference type="PROSITE" id="PS50268"/>
    </source>
</evidence>
<dbReference type="InterPro" id="IPR015919">
    <property type="entry name" value="Cadherin-like_sf"/>
</dbReference>
<keyword evidence="5" id="KW-1133">Transmembrane helix</keyword>
<feature type="domain" description="Cadherin" evidence="10">
    <location>
        <begin position="789"/>
        <end position="863"/>
    </location>
</feature>
<evidence type="ECO:0000313" key="11">
    <source>
        <dbReference type="EMBL" id="RNA01642.1"/>
    </source>
</evidence>
<dbReference type="InterPro" id="IPR050174">
    <property type="entry name" value="Protocadherin/Cadherin-CA"/>
</dbReference>
<reference evidence="11 12" key="1">
    <citation type="journal article" date="2018" name="Sci. Rep.">
        <title>Genomic signatures of local adaptation to the degree of environmental predictability in rotifers.</title>
        <authorList>
            <person name="Franch-Gras L."/>
            <person name="Hahn C."/>
            <person name="Garcia-Roger E.M."/>
            <person name="Carmona M.J."/>
            <person name="Serra M."/>
            <person name="Gomez A."/>
        </authorList>
    </citation>
    <scope>NUCLEOTIDE SEQUENCE [LARGE SCALE GENOMIC DNA]</scope>
    <source>
        <strain evidence="11">HYR1</strain>
    </source>
</reference>
<evidence type="ECO:0000256" key="5">
    <source>
        <dbReference type="ARBA" id="ARBA00022989"/>
    </source>
</evidence>
<evidence type="ECO:0000313" key="12">
    <source>
        <dbReference type="Proteomes" id="UP000276133"/>
    </source>
</evidence>
<keyword evidence="6" id="KW-0472">Membrane</keyword>
<dbReference type="GO" id="GO:0007156">
    <property type="term" value="P:homophilic cell adhesion via plasma membrane adhesion molecules"/>
    <property type="evidence" value="ECO:0007669"/>
    <property type="project" value="InterPro"/>
</dbReference>
<feature type="domain" description="Cadherin" evidence="10">
    <location>
        <begin position="2010"/>
        <end position="2115"/>
    </location>
</feature>
<feature type="domain" description="Cadherin" evidence="10">
    <location>
        <begin position="1006"/>
        <end position="1100"/>
    </location>
</feature>
<dbReference type="SUPFAM" id="SSF49313">
    <property type="entry name" value="Cadherin-like"/>
    <property type="match status" value="7"/>
</dbReference>
<dbReference type="SMART" id="SM00112">
    <property type="entry name" value="CA"/>
    <property type="match status" value="6"/>
</dbReference>
<keyword evidence="3" id="KW-0677">Repeat</keyword>
<feature type="domain" description="Cadherin" evidence="10">
    <location>
        <begin position="486"/>
        <end position="597"/>
    </location>
</feature>
<comment type="subcellular location">
    <subcellularLocation>
        <location evidence="1">Membrane</location>
        <topology evidence="1">Single-pass membrane protein</topology>
    </subcellularLocation>
</comment>
<dbReference type="PROSITE" id="PS50268">
    <property type="entry name" value="CADHERIN_2"/>
    <property type="match status" value="8"/>
</dbReference>
<evidence type="ECO:0000256" key="3">
    <source>
        <dbReference type="ARBA" id="ARBA00022737"/>
    </source>
</evidence>
<feature type="domain" description="Cadherin" evidence="10">
    <location>
        <begin position="1208"/>
        <end position="1319"/>
    </location>
</feature>
<dbReference type="Proteomes" id="UP000276133">
    <property type="component" value="Unassembled WGS sequence"/>
</dbReference>
<feature type="domain" description="Cadherin" evidence="10">
    <location>
        <begin position="122"/>
        <end position="227"/>
    </location>
</feature>
<accession>A0A3M7PR87</accession>
<gene>
    <name evidence="11" type="ORF">BpHYR1_008174</name>
</gene>
<keyword evidence="9" id="KW-0732">Signal</keyword>
<proteinExistence type="predicted"/>
<evidence type="ECO:0000256" key="9">
    <source>
        <dbReference type="SAM" id="SignalP"/>
    </source>
</evidence>
<feature type="domain" description="Cadherin" evidence="10">
    <location>
        <begin position="1860"/>
        <end position="1977"/>
    </location>
</feature>
<evidence type="ECO:0000256" key="1">
    <source>
        <dbReference type="ARBA" id="ARBA00004167"/>
    </source>
</evidence>
<feature type="signal peptide" evidence="9">
    <location>
        <begin position="1"/>
        <end position="22"/>
    </location>
</feature>
<sequence>MTKRVLLGLFCLICIFFTPIHSNQLTSLSKAEELKQIHKLKLEIDFMKKNLTQFYNYSIICGGKRYEARADQTFTDRTIPENFKNLILETYLKPENRANKCPQWSYNVETQPRSGGMESLLIPENTKLGHKVYFLLALDPESQPLFYFIRKAESEDGPDDDPDDVIFKVNVIKMGNTWIGEVILDKELDYEKRQSYNYLAYAYDGANLLEKYSTIEITDVDDEKPEIVTLHSNYNLTTKQFEFKIFENTSIGEVINPDAKIEFQDPDTQNSQLHTRLTNYETTIADSPFSLNSHGELRLISNLDYETQKEHVLLLTVTDTSGGSSEQLIKIEVLDVPDLPPRFIEPKNMMVDTDRRNFNPNLIFNRQFLSMDEGYVLFYENMVGPVFDVLAISGNNEPLGDIKYELLEDSSQMKGFFELKKHSKNNTWYLDCIVPITLEDQEDRYLYFKIRAMESADEPSGKNLLFTDRHVTVKVINGDMCLPVFDKELYEFEVVENVRQLLEPIYVSDCDHGVNGRINLSTSHKDFSFKLDQVYRYSKLGLYMAKSYDYEENITVDGHIIEFEIIARGSEKSLNKYETRSVVRLRILDINEFKPRFVLPAPAFFLKDGIPTEQQQRIFMYNVLEGQDFVLDVRAEDRDKGGDGDLFYFCRYLHPDDTFQIIQSYNSTTNLFSIRIPSRYFDSTSKIPITFAVFVQDSMDDLKLRSEIIIYLKPQSAVQRAAYFEFSEYEFKVKEGSSHKLRLKLINENLSASKIQLEELADPLNLFSPEFEETWISKKDMIAILENDSLASNEPEQEVNSDLFVILYPTDAGRDFDQLFLDNNKSDIYEYKLRAKLVERSDLFNDVTIYVKLIDLNDNQPQLANLNLHPDQFLNATLDKNFYQHTLLNINSTHFIPKVQDKDFSDEFGLKSLYCRINDTRFYLDHEYMSAELENQFNSVSILVRVLTNPDNLNKDIIWLNVTCEDNYFNRKSQFNTNSFIVRLSITETKDAAFGQIFNKTEYVLNVDENWIGPLAHIGNVLPNVKINYKIDGFTNEQTIFLNQHLYMDQNQLVLRQPLDYENSDKIFNFTITANLNANLVFRTNVIILVNDINDEIPTMSQNELSVLLNANHNTKGQIVASLFATDLDKQDSENGLKFESHSDKFTLKKIVTNDKFLHGVEIVLAEELTKQSHQFLVTVTDSNSQSDKCNVTVTVKNEKIYDELKWSEPEYQVTLSEGNPAQTVILGVNVIPVGLKSPVQVSYQIVGENPFYEINEQTGEIKTTDLKLDRENPSVEQKFKQSTFFVQAHFSLDSTKYWSNIQPVSVKIEDENDEVPLFVQPSNNLTTVSALKPDQIYQFQAIDLDKDDTVVYTLINQSLVSSKSEINLPFRLDTNNGSLSFNISELSDHDYLTLLKQDAELSRIKLVVRAEDSDGKYTDNVLFVDLSIRKLIKRSDQGEHLTPIVYKLEPKIEQLKKINDSSYSIEESVPENTIIAELGSFVTDHKLPMSENFKIETLNDTLHNPELYFRYDYENSNLKLIRRLDHDLVTNLSLVLVTEDNFRVRFDFDVLDVNDKIPELEMDEQEMEKFGQNLIIVSVDNLEDYLNSITKTVSSTPIPPRKPIPAMPELGLPERPLSFIPYITNELDRNRDALVNFDNTKLIKAYTILDTDKNNKFEANFDLNVTSPAVARSFSLSVNGTHVLIEKNDSSSFEDQALMEENLHNRFRIELSDGKNKNYFNGEVYKIDARQLQRLSTYVPRNGRYRAELYRSAVANTKISLDPMIQIENPFPYDIFVKLNGKFANLFNFAPKMIQSSSNVNFGPTEILLSLNRSLEDHEDILIGSTSMDLSVHLYTKNDYLNILMDVIGKLKISINLKNENKHQPRIEEVLPAGRLIELDEGVYLKKEIASIKAYDRDKGDPGRIEYFLIGNSNLLEIDSNTGKVYLNGTLDSEAEQLIVFFCYARDLAPAPFGRNSELQRFEIRIKDVNEFTPVIQPGLSSLTLKEATFDQDENLYKSVDNFRFDCYDRDLDSELDISLSSIQYVSKHDTMNVIDAPKKYNLNDLFRLVYQNSSSRNYKSALLAYTNKLDYEKLFRPNETLIRIDVSCSDGEFETVSKLIVKVEDENDNAPAFASKDLVISKDESNLLESIVRVEASDQDLSAQYGNQSLKYRINKCSPDTFDIFIDERTGEISSKLLLEFDTDEVKFLLTFFTLINILLIKYRYNFI</sequence>
<dbReference type="EMBL" id="REGN01009234">
    <property type="protein sequence ID" value="RNA01642.1"/>
    <property type="molecule type" value="Genomic_DNA"/>
</dbReference>
<dbReference type="Pfam" id="PF00028">
    <property type="entry name" value="Cadherin"/>
    <property type="match status" value="1"/>
</dbReference>
<dbReference type="Gene3D" id="2.60.40.60">
    <property type="entry name" value="Cadherins"/>
    <property type="match status" value="10"/>
</dbReference>
<evidence type="ECO:0000256" key="7">
    <source>
        <dbReference type="ARBA" id="ARBA00023180"/>
    </source>
</evidence>
<evidence type="ECO:0000256" key="4">
    <source>
        <dbReference type="ARBA" id="ARBA00022837"/>
    </source>
</evidence>
<dbReference type="PANTHER" id="PTHR24028:SF146">
    <property type="entry name" value="CADHERIN 96CB, ISOFORM D-RELATED"/>
    <property type="match status" value="1"/>
</dbReference>
<dbReference type="PANTHER" id="PTHR24028">
    <property type="entry name" value="CADHERIN-87A"/>
    <property type="match status" value="1"/>
</dbReference>
<keyword evidence="12" id="KW-1185">Reference proteome</keyword>
<dbReference type="InterPro" id="IPR020894">
    <property type="entry name" value="Cadherin_CS"/>
</dbReference>
<dbReference type="PRINTS" id="PR00205">
    <property type="entry name" value="CADHERIN"/>
</dbReference>
<dbReference type="InterPro" id="IPR002126">
    <property type="entry name" value="Cadherin-like_dom"/>
</dbReference>
<feature type="chain" id="PRO_5018255790" evidence="9">
    <location>
        <begin position="23"/>
        <end position="2210"/>
    </location>
</feature>
<name>A0A3M7PR87_BRAPC</name>